<accession>A0A480HJX6</accession>
<dbReference type="AlphaFoldDB" id="A0A480HJX6"/>
<reference evidence="2" key="1">
    <citation type="journal article" date="2019" name="PeerJ">
        <title>Genes of the pig, Sus scrofa, reconstructed with EvidentialGene.</title>
        <authorList>
            <person name="Gilbert D.G."/>
        </authorList>
    </citation>
    <scope>NUCLEOTIDE SEQUENCE</scope>
</reference>
<name>A0A480HJX6_PIG</name>
<evidence type="ECO:0000313" key="2">
    <source>
        <dbReference type="EMBL" id="HDA24676.1"/>
    </source>
</evidence>
<dbReference type="EMBL" id="DQIR01069201">
    <property type="protein sequence ID" value="HDA24677.1"/>
    <property type="molecule type" value="Transcribed_RNA"/>
</dbReference>
<protein>
    <submittedName>
        <fullName evidence="2">Uncharacterized protein</fullName>
    </submittedName>
</protein>
<evidence type="ECO:0000256" key="1">
    <source>
        <dbReference type="SAM" id="Phobius"/>
    </source>
</evidence>
<feature type="transmembrane region" description="Helical" evidence="1">
    <location>
        <begin position="12"/>
        <end position="40"/>
    </location>
</feature>
<keyword evidence="1" id="KW-0472">Membrane</keyword>
<proteinExistence type="predicted"/>
<keyword evidence="1" id="KW-0812">Transmembrane</keyword>
<dbReference type="EMBL" id="DQIR01069200">
    <property type="protein sequence ID" value="HDA24676.1"/>
    <property type="molecule type" value="Transcribed_RNA"/>
</dbReference>
<sequence length="108" mass="12245">MAAINRVLPFLLSLYLCFGTHLLLTPVLCCINIVSLFLSARSYLRPLLKKNESLGVPIVAQWKQIRLGTMRLRVRSLPLLSGLTIRRCRELWCRLQTRLGSRVAVALA</sequence>
<keyword evidence="1" id="KW-1133">Transmembrane helix</keyword>
<organism evidence="2">
    <name type="scientific">Sus scrofa</name>
    <name type="common">Pig</name>
    <dbReference type="NCBI Taxonomy" id="9823"/>
    <lineage>
        <taxon>Eukaryota</taxon>
        <taxon>Metazoa</taxon>
        <taxon>Chordata</taxon>
        <taxon>Craniata</taxon>
        <taxon>Vertebrata</taxon>
        <taxon>Euteleostomi</taxon>
        <taxon>Mammalia</taxon>
        <taxon>Eutheria</taxon>
        <taxon>Laurasiatheria</taxon>
        <taxon>Artiodactyla</taxon>
        <taxon>Suina</taxon>
        <taxon>Suidae</taxon>
        <taxon>Sus</taxon>
    </lineage>
</organism>